<dbReference type="AlphaFoldDB" id="A0A7X2TN58"/>
<dbReference type="PANTHER" id="PTHR13767">
    <property type="entry name" value="TRNA-PSEUDOURIDINE SYNTHASE"/>
    <property type="match status" value="1"/>
</dbReference>
<name>A0A7X2TN58_9FIRM</name>
<dbReference type="CDD" id="cd02573">
    <property type="entry name" value="PseudoU_synth_EcTruB"/>
    <property type="match status" value="1"/>
</dbReference>
<evidence type="ECO:0000259" key="7">
    <source>
        <dbReference type="Pfam" id="PF01509"/>
    </source>
</evidence>
<dbReference type="GO" id="GO:0160148">
    <property type="term" value="F:tRNA pseudouridine(55) synthase activity"/>
    <property type="evidence" value="ECO:0007669"/>
    <property type="project" value="UniProtKB-EC"/>
</dbReference>
<dbReference type="Proteomes" id="UP000466864">
    <property type="component" value="Unassembled WGS sequence"/>
</dbReference>
<dbReference type="GO" id="GO:0031119">
    <property type="term" value="P:tRNA pseudouridine synthesis"/>
    <property type="evidence" value="ECO:0007669"/>
    <property type="project" value="UniProtKB-UniRule"/>
</dbReference>
<evidence type="ECO:0000256" key="6">
    <source>
        <dbReference type="SAM" id="MobiDB-lite"/>
    </source>
</evidence>
<dbReference type="Pfam" id="PF16198">
    <property type="entry name" value="TruB_C_2"/>
    <property type="match status" value="1"/>
</dbReference>
<comment type="caution">
    <text evidence="9">The sequence shown here is derived from an EMBL/GenBank/DDBJ whole genome shotgun (WGS) entry which is preliminary data.</text>
</comment>
<evidence type="ECO:0000256" key="4">
    <source>
        <dbReference type="ARBA" id="ARBA00023235"/>
    </source>
</evidence>
<dbReference type="Gene3D" id="3.30.2350.10">
    <property type="entry name" value="Pseudouridine synthase"/>
    <property type="match status" value="1"/>
</dbReference>
<proteinExistence type="inferred from homology"/>
<keyword evidence="10" id="KW-1185">Reference proteome</keyword>
<dbReference type="NCBIfam" id="TIGR00431">
    <property type="entry name" value="TruB"/>
    <property type="match status" value="1"/>
</dbReference>
<evidence type="ECO:0000313" key="9">
    <source>
        <dbReference type="EMBL" id="MST81954.1"/>
    </source>
</evidence>
<dbReference type="Pfam" id="PF01509">
    <property type="entry name" value="TruB_N"/>
    <property type="match status" value="1"/>
</dbReference>
<comment type="catalytic activity">
    <reaction evidence="1 5">
        <text>uridine(55) in tRNA = pseudouridine(55) in tRNA</text>
        <dbReference type="Rhea" id="RHEA:42532"/>
        <dbReference type="Rhea" id="RHEA-COMP:10101"/>
        <dbReference type="Rhea" id="RHEA-COMP:10102"/>
        <dbReference type="ChEBI" id="CHEBI:65314"/>
        <dbReference type="ChEBI" id="CHEBI:65315"/>
        <dbReference type="EC" id="5.4.99.25"/>
    </reaction>
</comment>
<dbReference type="EMBL" id="VUMV01000004">
    <property type="protein sequence ID" value="MST81954.1"/>
    <property type="molecule type" value="Genomic_DNA"/>
</dbReference>
<keyword evidence="3 5" id="KW-0819">tRNA processing</keyword>
<feature type="compositionally biased region" description="Basic and acidic residues" evidence="6">
    <location>
        <begin position="342"/>
        <end position="357"/>
    </location>
</feature>
<keyword evidence="4 5" id="KW-0413">Isomerase</keyword>
<accession>A0A7X2TN58</accession>
<comment type="similarity">
    <text evidence="2 5">Belongs to the pseudouridine synthase TruB family. Type 1 subfamily.</text>
</comment>
<evidence type="ECO:0000256" key="1">
    <source>
        <dbReference type="ARBA" id="ARBA00000385"/>
    </source>
</evidence>
<evidence type="ECO:0000256" key="2">
    <source>
        <dbReference type="ARBA" id="ARBA00005642"/>
    </source>
</evidence>
<dbReference type="InterPro" id="IPR020103">
    <property type="entry name" value="PsdUridine_synth_cat_dom_sf"/>
</dbReference>
<evidence type="ECO:0000256" key="5">
    <source>
        <dbReference type="HAMAP-Rule" id="MF_01080"/>
    </source>
</evidence>
<dbReference type="EC" id="5.4.99.25" evidence="5"/>
<dbReference type="GO" id="GO:0003723">
    <property type="term" value="F:RNA binding"/>
    <property type="evidence" value="ECO:0007669"/>
    <property type="project" value="InterPro"/>
</dbReference>
<dbReference type="GO" id="GO:1990481">
    <property type="term" value="P:mRNA pseudouridine synthesis"/>
    <property type="evidence" value="ECO:0007669"/>
    <property type="project" value="TreeGrafter"/>
</dbReference>
<dbReference type="RefSeq" id="WP_330579133.1">
    <property type="nucleotide sequence ID" value="NZ_VUMV01000004.1"/>
</dbReference>
<feature type="region of interest" description="Disordered" evidence="6">
    <location>
        <begin position="327"/>
        <end position="367"/>
    </location>
</feature>
<dbReference type="SUPFAM" id="SSF55120">
    <property type="entry name" value="Pseudouridine synthase"/>
    <property type="match status" value="1"/>
</dbReference>
<protein>
    <recommendedName>
        <fullName evidence="5">tRNA pseudouridine synthase B</fullName>
        <ecNumber evidence="5">5.4.99.25</ecNumber>
    </recommendedName>
    <alternativeName>
        <fullName evidence="5">tRNA pseudouridine(55) synthase</fullName>
        <shortName evidence="5">Psi55 synthase</shortName>
    </alternativeName>
    <alternativeName>
        <fullName evidence="5">tRNA pseudouridylate synthase</fullName>
    </alternativeName>
    <alternativeName>
        <fullName evidence="5">tRNA-uridine isomerase</fullName>
    </alternativeName>
</protein>
<dbReference type="InterPro" id="IPR002501">
    <property type="entry name" value="PsdUridine_synth_N"/>
</dbReference>
<feature type="domain" description="tRNA pseudouridylate synthase B C-terminal" evidence="8">
    <location>
        <begin position="172"/>
        <end position="230"/>
    </location>
</feature>
<feature type="active site" description="Nucleophile" evidence="5">
    <location>
        <position position="39"/>
    </location>
</feature>
<dbReference type="PANTHER" id="PTHR13767:SF2">
    <property type="entry name" value="PSEUDOURIDYLATE SYNTHASE TRUB1"/>
    <property type="match status" value="1"/>
</dbReference>
<evidence type="ECO:0000313" key="10">
    <source>
        <dbReference type="Proteomes" id="UP000466864"/>
    </source>
</evidence>
<organism evidence="9 10">
    <name type="scientific">Bilifractor porci</name>
    <dbReference type="NCBI Taxonomy" id="2606636"/>
    <lineage>
        <taxon>Bacteria</taxon>
        <taxon>Bacillati</taxon>
        <taxon>Bacillota</taxon>
        <taxon>Clostridia</taxon>
        <taxon>Lachnospirales</taxon>
        <taxon>Lachnospiraceae</taxon>
        <taxon>Bilifractor</taxon>
    </lineage>
</organism>
<feature type="domain" description="Pseudouridine synthase II N-terminal" evidence="7">
    <location>
        <begin position="24"/>
        <end position="171"/>
    </location>
</feature>
<dbReference type="InterPro" id="IPR014780">
    <property type="entry name" value="tRNA_psdUridine_synth_TruB"/>
</dbReference>
<reference evidence="9 10" key="1">
    <citation type="submission" date="2019-08" db="EMBL/GenBank/DDBJ databases">
        <title>In-depth cultivation of the pig gut microbiome towards novel bacterial diversity and tailored functional studies.</title>
        <authorList>
            <person name="Wylensek D."/>
            <person name="Hitch T.C.A."/>
            <person name="Clavel T."/>
        </authorList>
    </citation>
    <scope>NUCLEOTIDE SEQUENCE [LARGE SCALE GENOMIC DNA]</scope>
    <source>
        <strain evidence="9 10">Oil+RF-744-WCA-WT-13</strain>
    </source>
</reference>
<comment type="function">
    <text evidence="5">Responsible for synthesis of pseudouridine from uracil-55 in the psi GC loop of transfer RNAs.</text>
</comment>
<dbReference type="HAMAP" id="MF_01080">
    <property type="entry name" value="TruB_bact"/>
    <property type="match status" value="1"/>
</dbReference>
<sequence length="376" mass="41846">MYDGIIIICKEPGYTSFDVVAKLRGILRQKKIGHTGTLDPSAEGVLPVCLGTAAKMCEFLAGETKTYEAVLLLGRTTDTQDTDGKILSEKPVSCSAEEIRRAALSFQGEQLQVPPMYSALKKNGKKLYELARAGIEVEREPRKVVFYEIEVLSIDIPRVRLRVTCSRGTYIRTLCSDLGDRLGCGGCMEHLVRTRVGEFCLEDARKLADIQKLSEEGKTASVILPTDYMFRNLPSAVCSPEADRLVHNGNAVPADLLQIRSPEESCCSSPEEEHFSDGGGLSRADGCFSHRSPDAGHFIDMDREDIRVYDSEGQFIGIYRESGDRVSEEKKDVESVEVCQKSGDRPDRIPEEKRDGESGGQDKIYRVRRMFYRPQG</sequence>
<evidence type="ECO:0000256" key="3">
    <source>
        <dbReference type="ARBA" id="ARBA00022694"/>
    </source>
</evidence>
<evidence type="ECO:0000259" key="8">
    <source>
        <dbReference type="Pfam" id="PF16198"/>
    </source>
</evidence>
<dbReference type="InterPro" id="IPR032819">
    <property type="entry name" value="TruB_C"/>
</dbReference>
<gene>
    <name evidence="5 9" type="primary">truB</name>
    <name evidence="9" type="ORF">FYJ60_06455</name>
</gene>